<feature type="domain" description="DNA-directed RNA polymerase N-terminal" evidence="2">
    <location>
        <begin position="155"/>
        <end position="453"/>
    </location>
</feature>
<evidence type="ECO:0000259" key="2">
    <source>
        <dbReference type="SMART" id="SM01311"/>
    </source>
</evidence>
<protein>
    <recommendedName>
        <fullName evidence="2">DNA-directed RNA polymerase N-terminal domain-containing protein</fullName>
    </recommendedName>
</protein>
<dbReference type="EMBL" id="BRYB01000715">
    <property type="protein sequence ID" value="GMI36003.1"/>
    <property type="molecule type" value="Genomic_DNA"/>
</dbReference>
<gene>
    <name evidence="3" type="ORF">TeGR_g101</name>
</gene>
<dbReference type="InterPro" id="IPR037159">
    <property type="entry name" value="RNA_POL_N_sf"/>
</dbReference>
<dbReference type="InterPro" id="IPR043502">
    <property type="entry name" value="DNA/RNA_pol_sf"/>
</dbReference>
<feature type="compositionally biased region" description="Pro residues" evidence="1">
    <location>
        <begin position="124"/>
        <end position="133"/>
    </location>
</feature>
<evidence type="ECO:0000313" key="3">
    <source>
        <dbReference type="EMBL" id="GMI36003.1"/>
    </source>
</evidence>
<feature type="non-terminal residue" evidence="3">
    <location>
        <position position="545"/>
    </location>
</feature>
<proteinExistence type="predicted"/>
<dbReference type="Pfam" id="PF14700">
    <property type="entry name" value="RPOL_N"/>
    <property type="match status" value="1"/>
</dbReference>
<feature type="compositionally biased region" description="Pro residues" evidence="1">
    <location>
        <begin position="104"/>
        <end position="113"/>
    </location>
</feature>
<dbReference type="Proteomes" id="UP001165060">
    <property type="component" value="Unassembled WGS sequence"/>
</dbReference>
<dbReference type="PANTHER" id="PTHR10102">
    <property type="entry name" value="DNA-DIRECTED RNA POLYMERASE, MITOCHONDRIAL"/>
    <property type="match status" value="1"/>
</dbReference>
<evidence type="ECO:0000313" key="4">
    <source>
        <dbReference type="Proteomes" id="UP001165060"/>
    </source>
</evidence>
<comment type="caution">
    <text evidence="3">The sequence shown here is derived from an EMBL/GenBank/DDBJ whole genome shotgun (WGS) entry which is preliminary data.</text>
</comment>
<organism evidence="3 4">
    <name type="scientific">Tetraparma gracilis</name>
    <dbReference type="NCBI Taxonomy" id="2962635"/>
    <lineage>
        <taxon>Eukaryota</taxon>
        <taxon>Sar</taxon>
        <taxon>Stramenopiles</taxon>
        <taxon>Ochrophyta</taxon>
        <taxon>Bolidophyceae</taxon>
        <taxon>Parmales</taxon>
        <taxon>Triparmaceae</taxon>
        <taxon>Tetraparma</taxon>
    </lineage>
</organism>
<dbReference type="PANTHER" id="PTHR10102:SF0">
    <property type="entry name" value="DNA-DIRECTED RNA POLYMERASE, MITOCHONDRIAL"/>
    <property type="match status" value="1"/>
</dbReference>
<feature type="compositionally biased region" description="Low complexity" evidence="1">
    <location>
        <begin position="54"/>
        <end position="74"/>
    </location>
</feature>
<keyword evidence="4" id="KW-1185">Reference proteome</keyword>
<dbReference type="InterPro" id="IPR002092">
    <property type="entry name" value="DNA-dir_Rpol_phage-type"/>
</dbReference>
<name>A0ABQ6MY34_9STRA</name>
<evidence type="ECO:0000256" key="1">
    <source>
        <dbReference type="SAM" id="MobiDB-lite"/>
    </source>
</evidence>
<accession>A0ABQ6MY34</accession>
<feature type="region of interest" description="Disordered" evidence="1">
    <location>
        <begin position="20"/>
        <end position="77"/>
    </location>
</feature>
<dbReference type="InterPro" id="IPR029262">
    <property type="entry name" value="RPOL_N"/>
</dbReference>
<feature type="compositionally biased region" description="Low complexity" evidence="1">
    <location>
        <begin position="114"/>
        <end position="123"/>
    </location>
</feature>
<sequence>MSLPPTSSLLRSCPRLASSLLRRPPLPAGSTSSLCALPTAPLPTPPGTCRKHSSFSAPTPPSAQSASPLLSEPAGSLPAGPLASSLFAPVFSDAPGPLSRHAAPPSPSSPPSPADSYSRYSSPLPTPATPPAPHHPDFTPPLSSEPSLRGLSLKDLQLHTELLQLSAAASEYEALREATERRGGQAQLRPVTRQFVRWFPLLQAEFARAQRSFLAPPPGGRAPPDSSNYGPVLLLVKPAKLAVIAMHVAVSEIVGARDSALEHAFTSVCMAVGDAVRAEVGAQRVLHERTGGGKYKDKRMTELYEQSGSRKISLITKRAEKLLDDSTYNWTPELRVKLGAYMVKVLMDTCTTESGEPAFSHGSKRTAVKKVTGMVSLHESLGKLFMQDKLRGANHVRHLPMLVPPRPWTSPTEGGYLVNEVNMMRTHGSKQQRAALEAGNLERILEGLNALGETGWSINRDILATQQEAWERGLMVGGLPDRRDAPVPPKPARFLSQSEFVYGEDGKPDRNHPSYEGNLGQLKAFLAKSSAHTKAVKKNCELHSL</sequence>
<dbReference type="SMART" id="SM01311">
    <property type="entry name" value="RPOL_N"/>
    <property type="match status" value="1"/>
</dbReference>
<feature type="region of interest" description="Disordered" evidence="1">
    <location>
        <begin position="96"/>
        <end position="146"/>
    </location>
</feature>
<dbReference type="SUPFAM" id="SSF56672">
    <property type="entry name" value="DNA/RNA polymerases"/>
    <property type="match status" value="1"/>
</dbReference>
<reference evidence="3 4" key="1">
    <citation type="journal article" date="2023" name="Commun. Biol.">
        <title>Genome analysis of Parmales, the sister group of diatoms, reveals the evolutionary specialization of diatoms from phago-mixotrophs to photoautotrophs.</title>
        <authorList>
            <person name="Ban H."/>
            <person name="Sato S."/>
            <person name="Yoshikawa S."/>
            <person name="Yamada K."/>
            <person name="Nakamura Y."/>
            <person name="Ichinomiya M."/>
            <person name="Sato N."/>
            <person name="Blanc-Mathieu R."/>
            <person name="Endo H."/>
            <person name="Kuwata A."/>
            <person name="Ogata H."/>
        </authorList>
    </citation>
    <scope>NUCLEOTIDE SEQUENCE [LARGE SCALE GENOMIC DNA]</scope>
</reference>
<dbReference type="Gene3D" id="1.10.1320.10">
    <property type="entry name" value="DNA-directed RNA polymerase, N-terminal domain"/>
    <property type="match status" value="1"/>
</dbReference>